<proteinExistence type="predicted"/>
<sequence>MRRDELLRTVGKEGTIVQEQRHMSEKYLRIISEKAGPTRACGLMFEDKANMHHVCIAHMTISGGPGYQKN</sequence>
<protein>
    <submittedName>
        <fullName evidence="1">Uncharacterized protein</fullName>
    </submittedName>
</protein>
<comment type="caution">
    <text evidence="1">The sequence shown here is derived from an EMBL/GenBank/DDBJ whole genome shotgun (WGS) entry which is preliminary data.</text>
</comment>
<dbReference type="EMBL" id="CAKLBY020000016">
    <property type="protein sequence ID" value="CAK7899391.1"/>
    <property type="molecule type" value="Genomic_DNA"/>
</dbReference>
<evidence type="ECO:0000313" key="2">
    <source>
        <dbReference type="Proteomes" id="UP001162060"/>
    </source>
</evidence>
<organism evidence="1 2">
    <name type="scientific">Peronospora matthiolae</name>
    <dbReference type="NCBI Taxonomy" id="2874970"/>
    <lineage>
        <taxon>Eukaryota</taxon>
        <taxon>Sar</taxon>
        <taxon>Stramenopiles</taxon>
        <taxon>Oomycota</taxon>
        <taxon>Peronosporomycetes</taxon>
        <taxon>Peronosporales</taxon>
        <taxon>Peronosporaceae</taxon>
        <taxon>Peronospora</taxon>
    </lineage>
</organism>
<dbReference type="Proteomes" id="UP001162060">
    <property type="component" value="Unassembled WGS sequence"/>
</dbReference>
<reference evidence="1" key="1">
    <citation type="submission" date="2024-01" db="EMBL/GenBank/DDBJ databases">
        <authorList>
            <person name="Webb A."/>
        </authorList>
    </citation>
    <scope>NUCLEOTIDE SEQUENCE</scope>
    <source>
        <strain evidence="1">Pm1</strain>
    </source>
</reference>
<name>A0AAV1T2I2_9STRA</name>
<dbReference type="AlphaFoldDB" id="A0AAV1T2I2"/>
<gene>
    <name evidence="1" type="ORF">PM001_LOCUS1864</name>
</gene>
<accession>A0AAV1T2I2</accession>
<evidence type="ECO:0000313" key="1">
    <source>
        <dbReference type="EMBL" id="CAK7899391.1"/>
    </source>
</evidence>